<dbReference type="PANTHER" id="PTHR47150:SF6">
    <property type="entry name" value="OS01G0872900 PROTEIN"/>
    <property type="match status" value="1"/>
</dbReference>
<accession>A0A6P4DSV3</accession>
<dbReference type="Pfam" id="PF04827">
    <property type="entry name" value="Plant_tran"/>
    <property type="match status" value="1"/>
</dbReference>
<gene>
    <name evidence="2" type="primary">LOC107494008</name>
</gene>
<dbReference type="GeneID" id="107494008"/>
<name>A0A6P4DSV3_ARADU</name>
<dbReference type="KEGG" id="adu:107494008"/>
<dbReference type="OrthoDB" id="1624952at2759"/>
<dbReference type="AlphaFoldDB" id="A0A6P4DSV3"/>
<reference evidence="1" key="1">
    <citation type="journal article" date="2016" name="Nat. Genet.">
        <title>The genome sequences of Arachis duranensis and Arachis ipaensis, the diploid ancestors of cultivated peanut.</title>
        <authorList>
            <person name="Bertioli D.J."/>
            <person name="Cannon S.B."/>
            <person name="Froenicke L."/>
            <person name="Huang G."/>
            <person name="Farmer A.D."/>
            <person name="Cannon E.K."/>
            <person name="Liu X."/>
            <person name="Gao D."/>
            <person name="Clevenger J."/>
            <person name="Dash S."/>
            <person name="Ren L."/>
            <person name="Moretzsohn M.C."/>
            <person name="Shirasawa K."/>
            <person name="Huang W."/>
            <person name="Vidigal B."/>
            <person name="Abernathy B."/>
            <person name="Chu Y."/>
            <person name="Niederhuth C.E."/>
            <person name="Umale P."/>
            <person name="Araujo A.C."/>
            <person name="Kozik A."/>
            <person name="Kim K.D."/>
            <person name="Burow M.D."/>
            <person name="Varshney R.K."/>
            <person name="Wang X."/>
            <person name="Zhang X."/>
            <person name="Barkley N."/>
            <person name="Guimaraes P.M."/>
            <person name="Isobe S."/>
            <person name="Guo B."/>
            <person name="Liao B."/>
            <person name="Stalker H.T."/>
            <person name="Schmitz R.J."/>
            <person name="Scheffler B.E."/>
            <person name="Leal-Bertioli S.C."/>
            <person name="Xun X."/>
            <person name="Jackson S.A."/>
            <person name="Michelmore R."/>
            <person name="Ozias-Akins P."/>
        </authorList>
    </citation>
    <scope>NUCLEOTIDE SEQUENCE [LARGE SCALE GENOMIC DNA]</scope>
    <source>
        <strain evidence="1">cv. V14167</strain>
    </source>
</reference>
<reference evidence="2" key="2">
    <citation type="submission" date="2025-08" db="UniProtKB">
        <authorList>
            <consortium name="RefSeq"/>
        </authorList>
    </citation>
    <scope>IDENTIFICATION</scope>
    <source>
        <tissue evidence="2">Whole plant</tissue>
    </source>
</reference>
<sequence>MARNFDDMFNEALYGKRRRQDNTLIDNWFDECLLEDSEEENIDRNEPVYNADIFRRRFQMRRHVFLRIVDTLPNVYSYFQQRVDATGRRGLSPLQKCTAVIWMLAYGVAANAVDDYVCIGEITTIECLKKFVEGVISVFEDKYLRKSNPNDIQRLLQMADGRGFPSMLGSIDCMHWQ</sequence>
<proteinExistence type="predicted"/>
<evidence type="ECO:0000313" key="2">
    <source>
        <dbReference type="RefSeq" id="XP_015970530.1"/>
    </source>
</evidence>
<protein>
    <submittedName>
        <fullName evidence="2">Uncharacterized protein LOC107494008</fullName>
    </submittedName>
</protein>
<dbReference type="RefSeq" id="XP_015970530.1">
    <property type="nucleotide sequence ID" value="XM_016115044.1"/>
</dbReference>
<dbReference type="InterPro" id="IPR006912">
    <property type="entry name" value="Harbinger_derived_prot"/>
</dbReference>
<evidence type="ECO:0000313" key="1">
    <source>
        <dbReference type="Proteomes" id="UP000515211"/>
    </source>
</evidence>
<dbReference type="Proteomes" id="UP000515211">
    <property type="component" value="Chromosome 6"/>
</dbReference>
<organism evidence="1 2">
    <name type="scientific">Arachis duranensis</name>
    <name type="common">Wild peanut</name>
    <dbReference type="NCBI Taxonomy" id="130453"/>
    <lineage>
        <taxon>Eukaryota</taxon>
        <taxon>Viridiplantae</taxon>
        <taxon>Streptophyta</taxon>
        <taxon>Embryophyta</taxon>
        <taxon>Tracheophyta</taxon>
        <taxon>Spermatophyta</taxon>
        <taxon>Magnoliopsida</taxon>
        <taxon>eudicotyledons</taxon>
        <taxon>Gunneridae</taxon>
        <taxon>Pentapetalae</taxon>
        <taxon>rosids</taxon>
        <taxon>fabids</taxon>
        <taxon>Fabales</taxon>
        <taxon>Fabaceae</taxon>
        <taxon>Papilionoideae</taxon>
        <taxon>50 kb inversion clade</taxon>
        <taxon>dalbergioids sensu lato</taxon>
        <taxon>Dalbergieae</taxon>
        <taxon>Pterocarpus clade</taxon>
        <taxon>Arachis</taxon>
    </lineage>
</organism>
<keyword evidence="1" id="KW-1185">Reference proteome</keyword>
<dbReference type="PANTHER" id="PTHR47150">
    <property type="entry name" value="OS12G0169200 PROTEIN"/>
    <property type="match status" value="1"/>
</dbReference>